<gene>
    <name evidence="1" type="ORF">E4191_02275</name>
</gene>
<organism evidence="1 2">
    <name type="scientific">Paracoccus liaowanqingii</name>
    <dbReference type="NCBI Taxonomy" id="2560053"/>
    <lineage>
        <taxon>Bacteria</taxon>
        <taxon>Pseudomonadati</taxon>
        <taxon>Pseudomonadota</taxon>
        <taxon>Alphaproteobacteria</taxon>
        <taxon>Rhodobacterales</taxon>
        <taxon>Paracoccaceae</taxon>
        <taxon>Paracoccus</taxon>
    </lineage>
</organism>
<dbReference type="GO" id="GO:0000160">
    <property type="term" value="P:phosphorelay signal transduction system"/>
    <property type="evidence" value="ECO:0007669"/>
    <property type="project" value="InterPro"/>
</dbReference>
<name>A0A4P7HI03_9RHOB</name>
<dbReference type="AlphaFoldDB" id="A0A4P7HI03"/>
<evidence type="ECO:0000313" key="1">
    <source>
        <dbReference type="EMBL" id="QBX33674.1"/>
    </source>
</evidence>
<dbReference type="EMBL" id="CP038439">
    <property type="protein sequence ID" value="QBX33674.1"/>
    <property type="molecule type" value="Genomic_DNA"/>
</dbReference>
<dbReference type="KEGG" id="plia:E4191_02275"/>
<sequence length="119" mass="13257">MIDWKQVTDLRDKVGPDRLVVILDMALLDIEMRLRGLDARPQDLARELPILRRAAAEMGFSNCTALCRKAEEQLARQGHLDLGTAALKASFGHTRQIFLRDLPQVMAKMPSGSGPPRPP</sequence>
<reference evidence="2" key="1">
    <citation type="submission" date="2019-03" db="EMBL/GenBank/DDBJ databases">
        <authorList>
            <person name="Li J."/>
        </authorList>
    </citation>
    <scope>NUCLEOTIDE SEQUENCE [LARGE SCALE GENOMIC DNA]</scope>
    <source>
        <strain evidence="2">2251</strain>
    </source>
</reference>
<dbReference type="Proteomes" id="UP000296374">
    <property type="component" value="Chromosome"/>
</dbReference>
<dbReference type="SUPFAM" id="SSF47226">
    <property type="entry name" value="Histidine-containing phosphotransfer domain, HPT domain"/>
    <property type="match status" value="1"/>
</dbReference>
<proteinExistence type="predicted"/>
<protein>
    <recommendedName>
        <fullName evidence="3">Hpt domain-containing protein</fullName>
    </recommendedName>
</protein>
<evidence type="ECO:0008006" key="3">
    <source>
        <dbReference type="Google" id="ProtNLM"/>
    </source>
</evidence>
<evidence type="ECO:0000313" key="2">
    <source>
        <dbReference type="Proteomes" id="UP000296374"/>
    </source>
</evidence>
<dbReference type="RefSeq" id="WP_135311971.1">
    <property type="nucleotide sequence ID" value="NZ_CP038439.1"/>
</dbReference>
<accession>A0A4P7HI03</accession>
<dbReference type="InterPro" id="IPR036641">
    <property type="entry name" value="HPT_dom_sf"/>
</dbReference>